<reference evidence="1 2" key="1">
    <citation type="submission" date="2018-08" db="EMBL/GenBank/DDBJ databases">
        <title>Recombination of ecologically and evolutionarily significant loci maintains genetic cohesion in the Pseudomonas syringae species complex.</title>
        <authorList>
            <person name="Dillon M."/>
            <person name="Thakur S."/>
            <person name="Almeida R.N.D."/>
            <person name="Weir B.S."/>
            <person name="Guttman D.S."/>
        </authorList>
    </citation>
    <scope>NUCLEOTIDE SEQUENCE [LARGE SCALE GENOMIC DNA]</scope>
    <source>
        <strain evidence="1 2">ICMP 2732</strain>
    </source>
</reference>
<keyword evidence="1" id="KW-0315">Glutamine amidotransferase</keyword>
<organism evidence="1 2">
    <name type="scientific">Pseudomonas syringae pv. primulae</name>
    <dbReference type="NCBI Taxonomy" id="251707"/>
    <lineage>
        <taxon>Bacteria</taxon>
        <taxon>Pseudomonadati</taxon>
        <taxon>Pseudomonadota</taxon>
        <taxon>Gammaproteobacteria</taxon>
        <taxon>Pseudomonadales</taxon>
        <taxon>Pseudomonadaceae</taxon>
        <taxon>Pseudomonas</taxon>
    </lineage>
</organism>
<evidence type="ECO:0000313" key="2">
    <source>
        <dbReference type="Proteomes" id="UP000281350"/>
    </source>
</evidence>
<dbReference type="AlphaFoldDB" id="A0A3M3Y3Z6"/>
<dbReference type="Proteomes" id="UP000281350">
    <property type="component" value="Unassembled WGS sequence"/>
</dbReference>
<accession>A0A3M3Y3Z6</accession>
<proteinExistence type="predicted"/>
<evidence type="ECO:0000313" key="1">
    <source>
        <dbReference type="EMBL" id="RMO76935.1"/>
    </source>
</evidence>
<dbReference type="EMBL" id="RBPY01000106">
    <property type="protein sequence ID" value="RMO76935.1"/>
    <property type="molecule type" value="Genomic_DNA"/>
</dbReference>
<comment type="caution">
    <text evidence="1">The sequence shown here is derived from an EMBL/GenBank/DDBJ whole genome shotgun (WGS) entry which is preliminary data.</text>
</comment>
<protein>
    <submittedName>
        <fullName evidence="1">Glutamine amidotransferase s-II</fullName>
    </submittedName>
</protein>
<keyword evidence="1" id="KW-0808">Transferase</keyword>
<dbReference type="GO" id="GO:0016740">
    <property type="term" value="F:transferase activity"/>
    <property type="evidence" value="ECO:0007669"/>
    <property type="project" value="UniProtKB-KW"/>
</dbReference>
<sequence>MLVDGRAADHVVGQFKTQLILLVGQLQHLDRFGHDFRTNTITWENQNLLAHNILDVCSGALGGTFL</sequence>
<name>A0A3M3Y3Z6_9PSED</name>
<gene>
    <name evidence="1" type="ORF">ALQ36_01304</name>
</gene>